<dbReference type="eggNOG" id="ENOG50314BX">
    <property type="taxonomic scope" value="Bacteria"/>
</dbReference>
<feature type="compositionally biased region" description="Low complexity" evidence="1">
    <location>
        <begin position="156"/>
        <end position="167"/>
    </location>
</feature>
<gene>
    <name evidence="2" type="ordered locus">Meso_2446</name>
</gene>
<dbReference type="KEGG" id="mes:Meso_2446"/>
<evidence type="ECO:0000256" key="1">
    <source>
        <dbReference type="SAM" id="MobiDB-lite"/>
    </source>
</evidence>
<organism evidence="2">
    <name type="scientific">Chelativorans sp. (strain BNC1)</name>
    <dbReference type="NCBI Taxonomy" id="266779"/>
    <lineage>
        <taxon>Bacteria</taxon>
        <taxon>Pseudomonadati</taxon>
        <taxon>Pseudomonadota</taxon>
        <taxon>Alphaproteobacteria</taxon>
        <taxon>Hyphomicrobiales</taxon>
        <taxon>Phyllobacteriaceae</taxon>
        <taxon>Chelativorans</taxon>
    </lineage>
</organism>
<feature type="region of interest" description="Disordered" evidence="1">
    <location>
        <begin position="19"/>
        <end position="75"/>
    </location>
</feature>
<name>Q11FJ5_CHESB</name>
<evidence type="ECO:0008006" key="3">
    <source>
        <dbReference type="Google" id="ProtNLM"/>
    </source>
</evidence>
<protein>
    <recommendedName>
        <fullName evidence="3">DUF3306 domain-containing protein</fullName>
    </recommendedName>
</protein>
<proteinExistence type="predicted"/>
<dbReference type="OrthoDB" id="8100830at2"/>
<sequence>MSSGNDNLISRWSRRKLAARSAEAPAADEKEHAPGEAAAVIEASGPALQPEVPEETTAEGEAAETPEPLPRIEDLTAESDLTAFLRKGIPMALKSAAMRKMWSLNPAIRDYVGPAEYAWDFNQPGSMGGFGPLEAKETVVSFLSKTVRELEGGTDEPAAVPAEPQAADSEQRADATSEGGPDMDLAQSPQYEEPIQSEPRDQPPSDAPQQIAEVRPTTEPATPSRPGPRHGSALPR</sequence>
<dbReference type="Pfam" id="PF11748">
    <property type="entry name" value="DUF3306"/>
    <property type="match status" value="1"/>
</dbReference>
<accession>Q11FJ5</accession>
<feature type="region of interest" description="Disordered" evidence="1">
    <location>
        <begin position="147"/>
        <end position="236"/>
    </location>
</feature>
<dbReference type="STRING" id="266779.Meso_2446"/>
<evidence type="ECO:0000313" key="2">
    <source>
        <dbReference type="EMBL" id="ABG63830.1"/>
    </source>
</evidence>
<dbReference type="HOGENOM" id="CLU_107031_0_0_5"/>
<feature type="compositionally biased region" description="Acidic residues" evidence="1">
    <location>
        <begin position="52"/>
        <end position="64"/>
    </location>
</feature>
<dbReference type="AlphaFoldDB" id="Q11FJ5"/>
<reference evidence="2" key="1">
    <citation type="submission" date="2006-06" db="EMBL/GenBank/DDBJ databases">
        <title>Complete sequence of chromosome of Chelativorans sp. BNC1.</title>
        <authorList>
            <consortium name="US DOE Joint Genome Institute"/>
            <person name="Copeland A."/>
            <person name="Lucas S."/>
            <person name="Lapidus A."/>
            <person name="Barry K."/>
            <person name="Detter J.C."/>
            <person name="Glavina del Rio T."/>
            <person name="Hammon N."/>
            <person name="Israni S."/>
            <person name="Dalin E."/>
            <person name="Tice H."/>
            <person name="Pitluck S."/>
            <person name="Chertkov O."/>
            <person name="Brettin T."/>
            <person name="Bruce D."/>
            <person name="Han C."/>
            <person name="Tapia R."/>
            <person name="Gilna P."/>
            <person name="Schmutz J."/>
            <person name="Larimer F."/>
            <person name="Land M."/>
            <person name="Hauser L."/>
            <person name="Kyrpides N."/>
            <person name="Mikhailova N."/>
            <person name="Richardson P."/>
        </authorList>
    </citation>
    <scope>NUCLEOTIDE SEQUENCE</scope>
    <source>
        <strain evidence="2">BNC1</strain>
    </source>
</reference>
<dbReference type="EMBL" id="CP000390">
    <property type="protein sequence ID" value="ABG63830.1"/>
    <property type="molecule type" value="Genomic_DNA"/>
</dbReference>
<dbReference type="InterPro" id="IPR021735">
    <property type="entry name" value="DUF3306"/>
</dbReference>